<sequence>MKKVSLYIAGLLSLLYACKKDDSTLNTQHVGSVYIDTAGIGAQSVYQFDTLRIRPNLQFDGQVESDFTYEWKINMAPNDTMYQVLGTARALAAEIRFRPNSASQYHQLVYTVTNKANGLRYIMPFKITVLNNIGEGLVIADSEDGRESDISHLMMPWITANATTTSLKRNVYSSINHGKIGGIVKQMRYYRSYTTDVITGITDSSIFNIKTLDYTFGGKNNDLFFAPRGAFKPQSLGSIYQGDLYIGEGKFTGTYMGASPKYPTPFDNNFAIPTQLALNPFNYDGLVVRVNFYDEVHGHFVYLSTIASYGDREMHRYPVQAGAAFNANNLPGKQNLAAGLSVDKDFLHLLKDKTTGKVSLYIFSPGIDDYPDIIPPSPKSVIDLTNAPGIATAHHFVFAEDQNVMYYVSGNKVYAMLYGTATPTYHERYTLAAGEEVTVLQVYQQGNYPHIEPTLSTNNKILIMATYSGGKGKLYLFPMLNLGLGNLDINNRKEYGDFGRISSVISQK</sequence>
<gene>
    <name evidence="1" type="ORF">LX64_01591</name>
</gene>
<comment type="caution">
    <text evidence="1">The sequence shown here is derived from an EMBL/GenBank/DDBJ whole genome shotgun (WGS) entry which is preliminary data.</text>
</comment>
<dbReference type="OrthoDB" id="1095195at2"/>
<dbReference type="Proteomes" id="UP000249547">
    <property type="component" value="Unassembled WGS sequence"/>
</dbReference>
<protein>
    <submittedName>
        <fullName evidence="1">PKD family protein</fullName>
    </submittedName>
</protein>
<proteinExistence type="predicted"/>
<dbReference type="AlphaFoldDB" id="A0A327QS44"/>
<dbReference type="RefSeq" id="WP_111597080.1">
    <property type="nucleotide sequence ID" value="NZ_QLLL01000003.1"/>
</dbReference>
<reference evidence="1 2" key="1">
    <citation type="submission" date="2018-06" db="EMBL/GenBank/DDBJ databases">
        <title>Genomic Encyclopedia of Archaeal and Bacterial Type Strains, Phase II (KMG-II): from individual species to whole genera.</title>
        <authorList>
            <person name="Goeker M."/>
        </authorList>
    </citation>
    <scope>NUCLEOTIDE SEQUENCE [LARGE SCALE GENOMIC DNA]</scope>
    <source>
        <strain evidence="1 2">DSM 23857</strain>
    </source>
</reference>
<evidence type="ECO:0000313" key="1">
    <source>
        <dbReference type="EMBL" id="RAJ06464.1"/>
    </source>
</evidence>
<dbReference type="PROSITE" id="PS51257">
    <property type="entry name" value="PROKAR_LIPOPROTEIN"/>
    <property type="match status" value="1"/>
</dbReference>
<evidence type="ECO:0000313" key="2">
    <source>
        <dbReference type="Proteomes" id="UP000249547"/>
    </source>
</evidence>
<keyword evidence="2" id="KW-1185">Reference proteome</keyword>
<organism evidence="1 2">
    <name type="scientific">Chitinophaga skermanii</name>
    <dbReference type="NCBI Taxonomy" id="331697"/>
    <lineage>
        <taxon>Bacteria</taxon>
        <taxon>Pseudomonadati</taxon>
        <taxon>Bacteroidota</taxon>
        <taxon>Chitinophagia</taxon>
        <taxon>Chitinophagales</taxon>
        <taxon>Chitinophagaceae</taxon>
        <taxon>Chitinophaga</taxon>
    </lineage>
</organism>
<dbReference type="EMBL" id="QLLL01000003">
    <property type="protein sequence ID" value="RAJ06464.1"/>
    <property type="molecule type" value="Genomic_DNA"/>
</dbReference>
<name>A0A327QS44_9BACT</name>
<accession>A0A327QS44</accession>